<evidence type="ECO:0000256" key="4">
    <source>
        <dbReference type="ARBA" id="ARBA00023204"/>
    </source>
</evidence>
<accession>A0ABS4WJ32</accession>
<dbReference type="InterPro" id="IPR003265">
    <property type="entry name" value="HhH-GPD_domain"/>
</dbReference>
<sequence>MSSRFLASNGPLDPGHMMRTLGIHSIPTLDIHEPAEHRHTRLIAVDSGPKAVELEFATNGVHLTCSGANANDLDQLEAAVRAWLDLDTDLSGVQESFSPDPVLGPLVEARPWLRLIGYLNGFEAAATTILGQQVTLAAGRTFGGRFLAAYGGEGPGGLRVFPAPEAVIARGVDTLRETIGLTKTRAGTLFLMAEAFAAKGFTGAPEIPLDRSELLALRGVGPWTADYLQMRGRSDPDAFVPGDLVARRALDRISEREAAALARLWAPYRSYAMVHLWAADSMGSAPRAASSRTLFTSPGGENSTDVQMTPGSST</sequence>
<dbReference type="CDD" id="cd00056">
    <property type="entry name" value="ENDO3c"/>
    <property type="match status" value="1"/>
</dbReference>
<dbReference type="InterPro" id="IPR037046">
    <property type="entry name" value="AlkA_N_sf"/>
</dbReference>
<dbReference type="PANTHER" id="PTHR43003">
    <property type="entry name" value="DNA-3-METHYLADENINE GLYCOSYLASE"/>
    <property type="match status" value="1"/>
</dbReference>
<reference evidence="8 9" key="1">
    <citation type="submission" date="2021-03" db="EMBL/GenBank/DDBJ databases">
        <title>Sequencing the genomes of 1000 actinobacteria strains.</title>
        <authorList>
            <person name="Klenk H.-P."/>
        </authorList>
    </citation>
    <scope>NUCLEOTIDE SEQUENCE [LARGE SCALE GENOMIC DNA]</scope>
    <source>
        <strain evidence="8 9">DSM 15454</strain>
    </source>
</reference>
<gene>
    <name evidence="8" type="ORF">JOF46_004126</name>
</gene>
<evidence type="ECO:0000259" key="7">
    <source>
        <dbReference type="SMART" id="SM01009"/>
    </source>
</evidence>
<dbReference type="SUPFAM" id="SSF48150">
    <property type="entry name" value="DNA-glycosylase"/>
    <property type="match status" value="1"/>
</dbReference>
<dbReference type="Gene3D" id="1.10.1670.10">
    <property type="entry name" value="Helix-hairpin-Helix base-excision DNA repair enzymes (C-terminal)"/>
    <property type="match status" value="1"/>
</dbReference>
<dbReference type="SUPFAM" id="SSF55945">
    <property type="entry name" value="TATA-box binding protein-like"/>
    <property type="match status" value="1"/>
</dbReference>
<feature type="domain" description="HhH-GPD" evidence="6">
    <location>
        <begin position="130"/>
        <end position="281"/>
    </location>
</feature>
<keyword evidence="3" id="KW-0227">DNA damage</keyword>
<dbReference type="InterPro" id="IPR023170">
    <property type="entry name" value="HhH_base_excis_C"/>
</dbReference>
<evidence type="ECO:0000313" key="8">
    <source>
        <dbReference type="EMBL" id="MBP2376214.1"/>
    </source>
</evidence>
<dbReference type="Gene3D" id="3.30.310.20">
    <property type="entry name" value="DNA-3-methyladenine glycosylase AlkA, N-terminal domain"/>
    <property type="match status" value="1"/>
</dbReference>
<feature type="region of interest" description="Disordered" evidence="5">
    <location>
        <begin position="290"/>
        <end position="314"/>
    </location>
</feature>
<proteinExistence type="predicted"/>
<evidence type="ECO:0000259" key="6">
    <source>
        <dbReference type="SMART" id="SM00478"/>
    </source>
</evidence>
<dbReference type="EMBL" id="JAGIOE010000001">
    <property type="protein sequence ID" value="MBP2376214.1"/>
    <property type="molecule type" value="Genomic_DNA"/>
</dbReference>
<dbReference type="EC" id="3.2.2.21" evidence="2"/>
<dbReference type="SMART" id="SM01009">
    <property type="entry name" value="AlkA_N"/>
    <property type="match status" value="1"/>
</dbReference>
<name>A0ABS4WJ32_9MICC</name>
<dbReference type="InterPro" id="IPR051912">
    <property type="entry name" value="Alkylbase_DNA_Glycosylase/TA"/>
</dbReference>
<evidence type="ECO:0000256" key="5">
    <source>
        <dbReference type="SAM" id="MobiDB-lite"/>
    </source>
</evidence>
<dbReference type="SMART" id="SM00478">
    <property type="entry name" value="ENDO3c"/>
    <property type="match status" value="1"/>
</dbReference>
<evidence type="ECO:0000256" key="2">
    <source>
        <dbReference type="ARBA" id="ARBA00012000"/>
    </source>
</evidence>
<dbReference type="Proteomes" id="UP000766570">
    <property type="component" value="Unassembled WGS sequence"/>
</dbReference>
<protein>
    <recommendedName>
        <fullName evidence="2">DNA-3-methyladenine glycosylase II</fullName>
        <ecNumber evidence="2">3.2.2.21</ecNumber>
    </recommendedName>
</protein>
<dbReference type="PANTHER" id="PTHR43003:SF13">
    <property type="entry name" value="DNA-3-METHYLADENINE GLYCOSYLASE 2"/>
    <property type="match status" value="1"/>
</dbReference>
<evidence type="ECO:0000256" key="3">
    <source>
        <dbReference type="ARBA" id="ARBA00022763"/>
    </source>
</evidence>
<dbReference type="InterPro" id="IPR011257">
    <property type="entry name" value="DNA_glycosylase"/>
</dbReference>
<keyword evidence="9" id="KW-1185">Reference proteome</keyword>
<feature type="domain" description="DNA-3-methyladenine glycosylase AlkA N-terminal" evidence="7">
    <location>
        <begin position="3"/>
        <end position="120"/>
    </location>
</feature>
<keyword evidence="4" id="KW-0234">DNA repair</keyword>
<dbReference type="RefSeq" id="WP_209910900.1">
    <property type="nucleotide sequence ID" value="NZ_BAAAMI010000029.1"/>
</dbReference>
<dbReference type="Gene3D" id="1.10.340.30">
    <property type="entry name" value="Hypothetical protein, domain 2"/>
    <property type="match status" value="1"/>
</dbReference>
<comment type="caution">
    <text evidence="8">The sequence shown here is derived from an EMBL/GenBank/DDBJ whole genome shotgun (WGS) entry which is preliminary data.</text>
</comment>
<comment type="catalytic activity">
    <reaction evidence="1">
        <text>Hydrolysis of alkylated DNA, releasing 3-methyladenine, 3-methylguanine, 7-methylguanine and 7-methyladenine.</text>
        <dbReference type="EC" id="3.2.2.21"/>
    </reaction>
</comment>
<evidence type="ECO:0000256" key="1">
    <source>
        <dbReference type="ARBA" id="ARBA00000086"/>
    </source>
</evidence>
<organism evidence="8 9">
    <name type="scientific">Paeniglutamicibacter psychrophenolicus</name>
    <dbReference type="NCBI Taxonomy" id="257454"/>
    <lineage>
        <taxon>Bacteria</taxon>
        <taxon>Bacillati</taxon>
        <taxon>Actinomycetota</taxon>
        <taxon>Actinomycetes</taxon>
        <taxon>Micrococcales</taxon>
        <taxon>Micrococcaceae</taxon>
        <taxon>Paeniglutamicibacter</taxon>
    </lineage>
</organism>
<dbReference type="InterPro" id="IPR010316">
    <property type="entry name" value="AlkA_N"/>
</dbReference>
<evidence type="ECO:0000313" key="9">
    <source>
        <dbReference type="Proteomes" id="UP000766570"/>
    </source>
</evidence>
<dbReference type="Pfam" id="PF06029">
    <property type="entry name" value="AlkA_N"/>
    <property type="match status" value="1"/>
</dbReference>